<reference evidence="4" key="1">
    <citation type="submission" date="2013-04" db="EMBL/GenBank/DDBJ databases">
        <authorList>
            <person name="Sibley D."/>
            <person name="Venepally P."/>
            <person name="Karamycheva S."/>
            <person name="Hadjithomas M."/>
            <person name="Khan A."/>
            <person name="Brunk B."/>
            <person name="Roos D."/>
            <person name="Caler E."/>
            <person name="Lorenzi H."/>
        </authorList>
    </citation>
    <scope>NUCLEOTIDE SEQUENCE [LARGE SCALE GENOMIC DNA]</scope>
    <source>
        <strain evidence="4">ME49</strain>
    </source>
</reference>
<feature type="compositionally biased region" description="Basic and acidic residues" evidence="2">
    <location>
        <begin position="1028"/>
        <end position="1051"/>
    </location>
</feature>
<feature type="region of interest" description="Disordered" evidence="2">
    <location>
        <begin position="887"/>
        <end position="925"/>
    </location>
</feature>
<dbReference type="PANTHER" id="PTHR43215:SF14">
    <property type="entry name" value="RADIAL SPOKE HEAD 1 HOMOLOG"/>
    <property type="match status" value="1"/>
</dbReference>
<evidence type="ECO:0000259" key="3">
    <source>
        <dbReference type="Pfam" id="PF09794"/>
    </source>
</evidence>
<feature type="region of interest" description="Disordered" evidence="2">
    <location>
        <begin position="1470"/>
        <end position="1489"/>
    </location>
</feature>
<gene>
    <name evidence="4" type="ORF">TGME49_319880</name>
</gene>
<dbReference type="SUPFAM" id="SSF82185">
    <property type="entry name" value="Histone H3 K4-specific methyltransferase SET7/9 N-terminal domain"/>
    <property type="match status" value="4"/>
</dbReference>
<feature type="compositionally biased region" description="Low complexity" evidence="2">
    <location>
        <begin position="903"/>
        <end position="925"/>
    </location>
</feature>
<dbReference type="Pfam" id="PF02493">
    <property type="entry name" value="MORN"/>
    <property type="match status" value="10"/>
</dbReference>
<feature type="compositionally biased region" description="Pro residues" evidence="2">
    <location>
        <begin position="982"/>
        <end position="996"/>
    </location>
</feature>
<feature type="region of interest" description="Disordered" evidence="2">
    <location>
        <begin position="952"/>
        <end position="1100"/>
    </location>
</feature>
<feature type="region of interest" description="Disordered" evidence="2">
    <location>
        <begin position="1696"/>
        <end position="1753"/>
    </location>
</feature>
<feature type="region of interest" description="Disordered" evidence="2">
    <location>
        <begin position="1255"/>
        <end position="1289"/>
    </location>
</feature>
<evidence type="ECO:0000313" key="5">
    <source>
        <dbReference type="Proteomes" id="UP000001529"/>
    </source>
</evidence>
<evidence type="ECO:0000256" key="1">
    <source>
        <dbReference type="ARBA" id="ARBA00022737"/>
    </source>
</evidence>
<dbReference type="GeneID" id="7900800"/>
<proteinExistence type="predicted"/>
<dbReference type="EMBL" id="KE138818">
    <property type="protein sequence ID" value="EPT31530.1"/>
    <property type="molecule type" value="Genomic_DNA"/>
</dbReference>
<dbReference type="OrthoDB" id="270720at2759"/>
<feature type="region of interest" description="Disordered" evidence="2">
    <location>
        <begin position="1"/>
        <end position="34"/>
    </location>
</feature>
<feature type="compositionally biased region" description="Low complexity" evidence="2">
    <location>
        <begin position="123"/>
        <end position="147"/>
    </location>
</feature>
<evidence type="ECO:0000256" key="2">
    <source>
        <dbReference type="SAM" id="MobiDB-lite"/>
    </source>
</evidence>
<keyword evidence="1" id="KW-0677">Repeat</keyword>
<feature type="compositionally biased region" description="Polar residues" evidence="2">
    <location>
        <begin position="1470"/>
        <end position="1483"/>
    </location>
</feature>
<feature type="domain" description="AVL9/DENND6" evidence="3">
    <location>
        <begin position="667"/>
        <end position="831"/>
    </location>
</feature>
<feature type="compositionally biased region" description="Basic and acidic residues" evidence="2">
    <location>
        <begin position="1255"/>
        <end position="1280"/>
    </location>
</feature>
<dbReference type="InterPro" id="IPR043153">
    <property type="entry name" value="DENN_C"/>
</dbReference>
<feature type="compositionally biased region" description="Basic and acidic residues" evidence="2">
    <location>
        <begin position="268"/>
        <end position="286"/>
    </location>
</feature>
<feature type="compositionally biased region" description="Low complexity" evidence="2">
    <location>
        <begin position="997"/>
        <end position="1014"/>
    </location>
</feature>
<dbReference type="VEuPathDB" id="ToxoDB:TGME49_319880"/>
<dbReference type="PANTHER" id="PTHR43215">
    <property type="entry name" value="RADIAL SPOKE HEAD 1 HOMOLOG"/>
    <property type="match status" value="1"/>
</dbReference>
<dbReference type="Proteomes" id="UP000001529">
    <property type="component" value="Chromosome IV"/>
</dbReference>
<dbReference type="InterPro" id="IPR018307">
    <property type="entry name" value="ABL9/DENND6_dom"/>
</dbReference>
<name>A0A125YLP6_TOXGM</name>
<keyword evidence="5" id="KW-1185">Reference proteome</keyword>
<feature type="region of interest" description="Disordered" evidence="2">
    <location>
        <begin position="1623"/>
        <end position="1643"/>
    </location>
</feature>
<dbReference type="Gene3D" id="2.20.110.10">
    <property type="entry name" value="Histone H3 K4-specific methyltransferase SET7/9 N-terminal domain"/>
    <property type="match status" value="3"/>
</dbReference>
<feature type="region of interest" description="Disordered" evidence="2">
    <location>
        <begin position="619"/>
        <end position="640"/>
    </location>
</feature>
<feature type="compositionally biased region" description="Low complexity" evidence="2">
    <location>
        <begin position="302"/>
        <end position="311"/>
    </location>
</feature>
<dbReference type="EMBL" id="CM002038">
    <property type="protein sequence ID" value="EPT31530.1"/>
    <property type="molecule type" value="Genomic_DNA"/>
</dbReference>
<feature type="compositionally biased region" description="Basic and acidic residues" evidence="2">
    <location>
        <begin position="1733"/>
        <end position="1753"/>
    </location>
</feature>
<feature type="region of interest" description="Disordered" evidence="2">
    <location>
        <begin position="123"/>
        <end position="311"/>
    </location>
</feature>
<feature type="compositionally biased region" description="Basic and acidic residues" evidence="2">
    <location>
        <begin position="149"/>
        <end position="213"/>
    </location>
</feature>
<evidence type="ECO:0000313" key="4">
    <source>
        <dbReference type="EMBL" id="EPT31530.1"/>
    </source>
</evidence>
<feature type="domain" description="AVL9/DENND6" evidence="3">
    <location>
        <begin position="497"/>
        <end position="557"/>
    </location>
</feature>
<dbReference type="Gene3D" id="3.40.50.11500">
    <property type="match status" value="1"/>
</dbReference>
<dbReference type="Pfam" id="PF09794">
    <property type="entry name" value="Avl9"/>
    <property type="match status" value="2"/>
</dbReference>
<sequence length="1872" mass="203546">MSFSDPPAGGGISAPAYIPKISENGQGTTERRDSFLSRELADLGCPFSNPGNDSVAFPEGEEFYRSSFLGSTLLRDEVAETSESADSSAFERRKDVFAIEDENSDSGSDVECDAPAQLTLRVGPSSFSYSSSSSFASSSSGSGPAVSRRTRETSSEACQRRSESPHGEAARGTSREREGTLSEKGDRVSEGGRHLGDREEGGKRKSRSWREGGDSDTAEDASFFSGKERQSFESPCSHDGGGERLRQGDSREGESHDQSGKNRPSVAAREDKNDGGHPKEGDKEDQLVCSSTPQRHRRSGAHSDASFASCSFSASREDPPIVCTLLAVEHPVRGPDVLLFHLHASKDGEERPVCGQNARANPLQNLASQNGLRTSLRCADGDREGNTLSSSVQSDAEVRHQLWPSASPPPRECRPTSPLSAADIECIRKWTPLFALPDFTSSEDDVRANEAFSTSPSLRLPESVHPVAESGPQTGGENVAERSDEREAGSVFFLLSGRDRFFFGLSCYKQIDAAAVLPSASRGSRVRCAVCVISSVPFWGSLLVRFSPVAEAFFQSMQASSSLSSSLASAALSPALCVSSDREARRSGSRVRRENGFLEGTAKDSETVEWSEEEVHADAKESLWKESHGRNDKGKTKREEETKGAEQLLLDWTAQINAIRYNHLGYSELFFDLEGSLTPFVLLFPPESLLQLAKALLLEKKILFFSRSPTRASSAVLAFLSLFPAALNCGYNSDGFASFHYRWRMHAFPFHFFHPRCILVPFLSLPLVEELLLQKRGFLVGASNWAVRVHPVLRPDVFVDLDRVDVHVEQEGLLPCLELSPFERLFATKLVPEALACLSRRHPKLSSLSSSFSSSSLSSSSLSSSSLSSSSLSSSSLSSSSLGCQPCGGDGESNKEASHAPCSLSPPDSSVSSSLPSSSPLPSSSLPSSSSFSSFTRQAGNFFQAVGTLASSSASSRKPLFRKQKSGSGSRLPSCNHCLSSPLPPSASPLPSPPLSLSPSSAVFSPSSPSSSPAQGVGGTDPIAWLLDDAHLPEEGDSLHKGGDDARRKEEKEEEDSSAVACFPRATDASRSTTRCDFAPPPRPDAGERQEKETGRRSVGALSHFSRAVKSLASGLEFSVSQKNSLASSSLVANHLPKEKASFVPSAESPSSADPFSFSSLPGRASLSVLGPGAFPRFSWKRSFFSFSSVFPSATGELEDRERFLLAGNANWEASVDLVRAAFTQYLEKLCRSVAIAAGPSRSVQVLLSALPRPERGEAQVKREDKSERKEDRNEKKEEPREDAEERDDVEEFNGAWIRAWTETHNFQVWLRQHRLPTVRSEEVQGEEMFSVAPQEGYGRLVYANGDVYEGEFSNSVRHGQGIYSGADGLRYEGDWQRDRRHGCGVLTHDKVNFVYVGQWEDDKKSGDGHLYSSTERYWGGFAENKYSGKGTYVERTGGIYYEGEFADGVFHGLGKLVLPLSSRAISQRIPSQTTPLRSTFPQRSPASPSSSFCPFPSFSPFPPFSSFSSSPSVSSSSSPSSFPASLVEEGRGGSTFCGEWEKGKAKGVFTCVYEDGCMYTGLLSDALLPHGTGTMMFPDGSSFEGEWRDGQRHGAGVFSALIADSISSADADVPSLLSRELAAASSPRSGETGVDTPQRPGAEKRVLVVEGEWHRDSPAAEKEWTLTFPSGDKYAGLLHLPSRQNGDAVRCEAETMAPSENGENASQRSKQVPTGEERHTRRRDHSQSTPYEKGEEEKGEEEKEKKERKREMNLETELRRFVLPHGPGFAKLKATGETYEGQWKLGTRNGEGESIASTGVRYRGEWVDGVPHGQGVLTHTESGEVRKGGFHSGFFCGDERKETEADHEPVLFSAFLQYPLHRCRFFWSSTH</sequence>
<dbReference type="RefSeq" id="XP_018638044.1">
    <property type="nucleotide sequence ID" value="XM_018782971.1"/>
</dbReference>
<protein>
    <submittedName>
        <fullName evidence="4">MORN repeat-containing protein</fullName>
    </submittedName>
</protein>
<dbReference type="InterPro" id="IPR003409">
    <property type="entry name" value="MORN"/>
</dbReference>
<dbReference type="KEGG" id="tgo:TGME49_319880"/>
<dbReference type="SMR" id="A0A125YLP6"/>
<feature type="compositionally biased region" description="Polar residues" evidence="2">
    <location>
        <begin position="1702"/>
        <end position="1713"/>
    </location>
</feature>
<accession>A0A125YLP6</accession>
<feature type="compositionally biased region" description="Basic and acidic residues" evidence="2">
    <location>
        <begin position="240"/>
        <end position="260"/>
    </location>
</feature>
<feature type="compositionally biased region" description="Basic and acidic residues" evidence="2">
    <location>
        <begin position="1085"/>
        <end position="1096"/>
    </location>
</feature>
<organism evidence="4 5">
    <name type="scientific">Toxoplasma gondii (strain ATCC 50611 / Me49)</name>
    <dbReference type="NCBI Taxonomy" id="508771"/>
    <lineage>
        <taxon>Eukaryota</taxon>
        <taxon>Sar</taxon>
        <taxon>Alveolata</taxon>
        <taxon>Apicomplexa</taxon>
        <taxon>Conoidasida</taxon>
        <taxon>Coccidia</taxon>
        <taxon>Eucoccidiorida</taxon>
        <taxon>Eimeriorina</taxon>
        <taxon>Sarcocystidae</taxon>
        <taxon>Toxoplasma</taxon>
    </lineage>
</organism>
<dbReference type="SMART" id="SM00698">
    <property type="entry name" value="MORN"/>
    <property type="match status" value="10"/>
</dbReference>
<feature type="region of interest" description="Disordered" evidence="2">
    <location>
        <begin position="447"/>
        <end position="483"/>
    </location>
</feature>